<accession>A0A9W8E247</accession>
<evidence type="ECO:0000256" key="2">
    <source>
        <dbReference type="SAM" id="Phobius"/>
    </source>
</evidence>
<name>A0A9W8E247_9FUNG</name>
<feature type="region of interest" description="Disordered" evidence="1">
    <location>
        <begin position="193"/>
        <end position="217"/>
    </location>
</feature>
<dbReference type="InterPro" id="IPR037185">
    <property type="entry name" value="EmrE-like"/>
</dbReference>
<dbReference type="OrthoDB" id="5854584at2759"/>
<evidence type="ECO:0000313" key="3">
    <source>
        <dbReference type="EMBL" id="KAJ1929398.1"/>
    </source>
</evidence>
<keyword evidence="2" id="KW-0812">Transmembrane</keyword>
<comment type="caution">
    <text evidence="3">The sequence shown here is derived from an EMBL/GenBank/DDBJ whole genome shotgun (WGS) entry which is preliminary data.</text>
</comment>
<dbReference type="AlphaFoldDB" id="A0A9W8E247"/>
<dbReference type="InterPro" id="IPR039632">
    <property type="entry name" value="TMEM42"/>
</dbReference>
<feature type="transmembrane region" description="Helical" evidence="2">
    <location>
        <begin position="111"/>
        <end position="131"/>
    </location>
</feature>
<dbReference type="SUPFAM" id="SSF103481">
    <property type="entry name" value="Multidrug resistance efflux transporter EmrE"/>
    <property type="match status" value="1"/>
</dbReference>
<dbReference type="PANTHER" id="PTHR31965:SF1">
    <property type="entry name" value="TRANSMEMBRANE PROTEIN 42"/>
    <property type="match status" value="1"/>
</dbReference>
<protein>
    <recommendedName>
        <fullName evidence="5">EamA domain-containing protein</fullName>
    </recommendedName>
</protein>
<dbReference type="Proteomes" id="UP001150569">
    <property type="component" value="Unassembled WGS sequence"/>
</dbReference>
<reference evidence="3" key="1">
    <citation type="submission" date="2022-07" db="EMBL/GenBank/DDBJ databases">
        <title>Phylogenomic reconstructions and comparative analyses of Kickxellomycotina fungi.</title>
        <authorList>
            <person name="Reynolds N.K."/>
            <person name="Stajich J.E."/>
            <person name="Barry K."/>
            <person name="Grigoriev I.V."/>
            <person name="Crous P."/>
            <person name="Smith M.E."/>
        </authorList>
    </citation>
    <scope>NUCLEOTIDE SEQUENCE</scope>
    <source>
        <strain evidence="3">RSA 861</strain>
    </source>
</reference>
<organism evidence="3 4">
    <name type="scientific">Tieghemiomyces parasiticus</name>
    <dbReference type="NCBI Taxonomy" id="78921"/>
    <lineage>
        <taxon>Eukaryota</taxon>
        <taxon>Fungi</taxon>
        <taxon>Fungi incertae sedis</taxon>
        <taxon>Zoopagomycota</taxon>
        <taxon>Kickxellomycotina</taxon>
        <taxon>Dimargaritomycetes</taxon>
        <taxon>Dimargaritales</taxon>
        <taxon>Dimargaritaceae</taxon>
        <taxon>Tieghemiomyces</taxon>
    </lineage>
</organism>
<keyword evidence="2" id="KW-0472">Membrane</keyword>
<keyword evidence="2" id="KW-1133">Transmembrane helix</keyword>
<feature type="transmembrane region" description="Helical" evidence="2">
    <location>
        <begin position="143"/>
        <end position="165"/>
    </location>
</feature>
<sequence length="217" mass="23052">MPKIDYDNFRGTFGKAAEQLPQRFNVLPSGTSYAILSGSLAASASLFAKLAVDARTTELAARLQTLLLEGPMGLGSSTAAGATAGVSRTAADLLTRVAGVDLLHSTEGLAYTLRGTFLALIFLSNALMWALFSKALHKADSSITVTVYNTAVNFMMTAVLGHIAFNEPLSLRWWFGSSLILLGSVLMSQDAAPATPCTNSRNRNHLPPCRLSEKKSA</sequence>
<evidence type="ECO:0008006" key="5">
    <source>
        <dbReference type="Google" id="ProtNLM"/>
    </source>
</evidence>
<dbReference type="EMBL" id="JANBPT010000036">
    <property type="protein sequence ID" value="KAJ1929398.1"/>
    <property type="molecule type" value="Genomic_DNA"/>
</dbReference>
<gene>
    <name evidence="3" type="ORF">IWQ60_001201</name>
</gene>
<keyword evidence="4" id="KW-1185">Reference proteome</keyword>
<evidence type="ECO:0000256" key="1">
    <source>
        <dbReference type="SAM" id="MobiDB-lite"/>
    </source>
</evidence>
<dbReference type="Gene3D" id="1.10.3730.20">
    <property type="match status" value="1"/>
</dbReference>
<evidence type="ECO:0000313" key="4">
    <source>
        <dbReference type="Proteomes" id="UP001150569"/>
    </source>
</evidence>
<dbReference type="PANTHER" id="PTHR31965">
    <property type="entry name" value="TRANSMEMBRANE PROTEIN 42"/>
    <property type="match status" value="1"/>
</dbReference>
<proteinExistence type="predicted"/>